<dbReference type="PANTHER" id="PTHR34477:SF1">
    <property type="entry name" value="UPF0213 PROTEIN YHBQ"/>
    <property type="match status" value="1"/>
</dbReference>
<comment type="caution">
    <text evidence="3">The sequence shown here is derived from an EMBL/GenBank/DDBJ whole genome shotgun (WGS) entry which is preliminary data.</text>
</comment>
<accession>A0A1F4TJ39</accession>
<dbReference type="InterPro" id="IPR035901">
    <property type="entry name" value="GIY-YIG_endonuc_sf"/>
</dbReference>
<dbReference type="PROSITE" id="PS50164">
    <property type="entry name" value="GIY_YIG"/>
    <property type="match status" value="1"/>
</dbReference>
<dbReference type="Proteomes" id="UP000177309">
    <property type="component" value="Unassembled WGS sequence"/>
</dbReference>
<dbReference type="EMBL" id="MEUI01000047">
    <property type="protein sequence ID" value="OGC32704.1"/>
    <property type="molecule type" value="Genomic_DNA"/>
</dbReference>
<sequence length="83" mass="9968">MHTVYVLRSLKVKKSYVGMSIDLERRLKEHNSGKNLYTSRYLPWEIIYVEQYESKEEAVKREKFLKTSSGRRFLKKVFSKMSS</sequence>
<keyword evidence="3" id="KW-0540">Nuclease</keyword>
<evidence type="ECO:0000256" key="1">
    <source>
        <dbReference type="ARBA" id="ARBA00007435"/>
    </source>
</evidence>
<reference evidence="3 4" key="1">
    <citation type="journal article" date="2016" name="Nat. Commun.">
        <title>Thousands of microbial genomes shed light on interconnected biogeochemical processes in an aquifer system.</title>
        <authorList>
            <person name="Anantharaman K."/>
            <person name="Brown C.T."/>
            <person name="Hug L.A."/>
            <person name="Sharon I."/>
            <person name="Castelle C.J."/>
            <person name="Probst A.J."/>
            <person name="Thomas B.C."/>
            <person name="Singh A."/>
            <person name="Wilkins M.J."/>
            <person name="Karaoz U."/>
            <person name="Brodie E.L."/>
            <person name="Williams K.H."/>
            <person name="Hubbard S.S."/>
            <person name="Banfield J.F."/>
        </authorList>
    </citation>
    <scope>NUCLEOTIDE SEQUENCE [LARGE SCALE GENOMIC DNA]</scope>
</reference>
<organism evidence="3 4">
    <name type="scientific">candidate division WOR-1 bacterium RIFOXYC2_FULL_41_25</name>
    <dbReference type="NCBI Taxonomy" id="1802586"/>
    <lineage>
        <taxon>Bacteria</taxon>
        <taxon>Bacillati</taxon>
        <taxon>Saganbacteria</taxon>
    </lineage>
</organism>
<dbReference type="GO" id="GO:0004519">
    <property type="term" value="F:endonuclease activity"/>
    <property type="evidence" value="ECO:0007669"/>
    <property type="project" value="UniProtKB-KW"/>
</dbReference>
<gene>
    <name evidence="3" type="ORF">A2462_04080</name>
</gene>
<dbReference type="CDD" id="cd10449">
    <property type="entry name" value="GIY-YIG_SLX1_like"/>
    <property type="match status" value="1"/>
</dbReference>
<name>A0A1F4TJ39_UNCSA</name>
<dbReference type="PANTHER" id="PTHR34477">
    <property type="entry name" value="UPF0213 PROTEIN YHBQ"/>
    <property type="match status" value="1"/>
</dbReference>
<dbReference type="Pfam" id="PF01541">
    <property type="entry name" value="GIY-YIG"/>
    <property type="match status" value="1"/>
</dbReference>
<dbReference type="SUPFAM" id="SSF82771">
    <property type="entry name" value="GIY-YIG endonuclease"/>
    <property type="match status" value="1"/>
</dbReference>
<dbReference type="InterPro" id="IPR050190">
    <property type="entry name" value="UPF0213_domain"/>
</dbReference>
<proteinExistence type="inferred from homology"/>
<evidence type="ECO:0000259" key="2">
    <source>
        <dbReference type="PROSITE" id="PS50164"/>
    </source>
</evidence>
<keyword evidence="3" id="KW-0255">Endonuclease</keyword>
<protein>
    <submittedName>
        <fullName evidence="3">Endonuclease</fullName>
    </submittedName>
</protein>
<dbReference type="AlphaFoldDB" id="A0A1F4TJ39"/>
<feature type="domain" description="GIY-YIG" evidence="2">
    <location>
        <begin position="1"/>
        <end position="75"/>
    </location>
</feature>
<evidence type="ECO:0000313" key="4">
    <source>
        <dbReference type="Proteomes" id="UP000177309"/>
    </source>
</evidence>
<dbReference type="InterPro" id="IPR000305">
    <property type="entry name" value="GIY-YIG_endonuc"/>
</dbReference>
<dbReference type="Gene3D" id="3.40.1440.10">
    <property type="entry name" value="GIY-YIG endonuclease"/>
    <property type="match status" value="1"/>
</dbReference>
<keyword evidence="3" id="KW-0378">Hydrolase</keyword>
<comment type="similarity">
    <text evidence="1">Belongs to the UPF0213 family.</text>
</comment>
<evidence type="ECO:0000313" key="3">
    <source>
        <dbReference type="EMBL" id="OGC32704.1"/>
    </source>
</evidence>